<dbReference type="Gene3D" id="3.30.450.20">
    <property type="entry name" value="PAS domain"/>
    <property type="match status" value="2"/>
</dbReference>
<dbReference type="InterPro" id="IPR035919">
    <property type="entry name" value="EAL_sf"/>
</dbReference>
<dbReference type="InterPro" id="IPR052155">
    <property type="entry name" value="Biofilm_reg_signaling"/>
</dbReference>
<evidence type="ECO:0008006" key="5">
    <source>
        <dbReference type="Google" id="ProtNLM"/>
    </source>
</evidence>
<sequence length="976" mass="108551">MSDLSTLDLYREALDALSSAVVVIDQSGMIVAANRAWTQFVSAHVLSASSVPNAADYLQLCTTLMSTAVAVDGQTLVQGVRMVLGGGAGDGYIYTWHSARQGRWYQMRVTRLPKKPLLMIVHEDVTDSRAVEDVLEEQIEFARSLLLTSPDCLEVVNLEGKLLWRNGTAQRLLALPAAELETEQPVAVDWFQSWPPESQIAVRQALEAARAGGRGTVQAYRTAPDGLRHFWDAVLTSVPGPDTLIYRILVTSRSQTDARADREAWTDDLPHGRQVLEHTQQAWFSLDTEWRFQSLNEHAQTILQHSTSELRHRNLWQVFPQLVKTEVYAHYHSAMRERRSVHFEHFEASLAAWFEIRVYPQPNGLTVYFRDIGGKKLEEQAQHDRNTILEMTVQGAALPDILVQVALMVERQYPGYACTILLNQQGNLYTSAAPSVSPEFQRAVDGLEVREGAGVCGTAVFRGELVVVEDTLNSPSCRDFVDVLRPNHLLACASLPIIDGLGVVLGALALYARQPGPFPSAVLFELGKARHLAAVAIEHHLLTRRLTHQTKHDALTGLANRVLFEERLQQAISVSQERGGLVALLFIDVDDFKAVNDSLGHHIGDQVLRGLAERLQGCVRHGDTLARMSGDEFTIILPLATEAEAVQVAQRCLKALEYPFVALEREVYLTASVGISVSPVGGRDAETLQRSADLAMYHAKTQKVGWALFEASLNHRAYERFQMAGYLRRAIELNELEVHYQPQVLLADHSILAVEALLRWNHPLLGMVSPAQFIPVAEETGLIVALGHWVLKEACLQGVRWLQEGRPPIRVAVNVSALQFDRADFVTVVASCLHETGFPANYLELELTERLVMRNVEASVRRMEQLRELGVSISIDDFGTGASSLSYLPRLPINILKIDRSFITELRQDSANYLVVKAILNLAESLDLLSIAEGIETAEELQILQRLGCALGQGYLFARPEPARPNHWFSVQSQKS</sequence>
<accession>A0A918C3N0</accession>
<dbReference type="Gene3D" id="3.20.20.450">
    <property type="entry name" value="EAL domain"/>
    <property type="match status" value="1"/>
</dbReference>
<dbReference type="EMBL" id="BMQL01000006">
    <property type="protein sequence ID" value="GGR03019.1"/>
    <property type="molecule type" value="Genomic_DNA"/>
</dbReference>
<dbReference type="PANTHER" id="PTHR44757">
    <property type="entry name" value="DIGUANYLATE CYCLASE DGCP"/>
    <property type="match status" value="1"/>
</dbReference>
<dbReference type="InterPro" id="IPR003018">
    <property type="entry name" value="GAF"/>
</dbReference>
<dbReference type="SUPFAM" id="SSF141868">
    <property type="entry name" value="EAL domain-like"/>
    <property type="match status" value="1"/>
</dbReference>
<dbReference type="InterPro" id="IPR029787">
    <property type="entry name" value="Nucleotide_cyclase"/>
</dbReference>
<evidence type="ECO:0000259" key="2">
    <source>
        <dbReference type="PROSITE" id="PS50887"/>
    </source>
</evidence>
<dbReference type="InterPro" id="IPR001633">
    <property type="entry name" value="EAL_dom"/>
</dbReference>
<proteinExistence type="predicted"/>
<dbReference type="SUPFAM" id="SSF55073">
    <property type="entry name" value="Nucleotide cyclase"/>
    <property type="match status" value="1"/>
</dbReference>
<dbReference type="PANTHER" id="PTHR44757:SF2">
    <property type="entry name" value="BIOFILM ARCHITECTURE MAINTENANCE PROTEIN MBAA"/>
    <property type="match status" value="1"/>
</dbReference>
<dbReference type="PROSITE" id="PS50887">
    <property type="entry name" value="GGDEF"/>
    <property type="match status" value="1"/>
</dbReference>
<dbReference type="NCBIfam" id="TIGR00254">
    <property type="entry name" value="GGDEF"/>
    <property type="match status" value="1"/>
</dbReference>
<dbReference type="Proteomes" id="UP000603865">
    <property type="component" value="Unassembled WGS sequence"/>
</dbReference>
<evidence type="ECO:0000313" key="3">
    <source>
        <dbReference type="EMBL" id="GGR03019.1"/>
    </source>
</evidence>
<dbReference type="SMART" id="SM00052">
    <property type="entry name" value="EAL"/>
    <property type="match status" value="1"/>
</dbReference>
<keyword evidence="4" id="KW-1185">Reference proteome</keyword>
<reference evidence="3" key="1">
    <citation type="journal article" date="2014" name="Int. J. Syst. Evol. Microbiol.">
        <title>Complete genome sequence of Corynebacterium casei LMG S-19264T (=DSM 44701T), isolated from a smear-ripened cheese.</title>
        <authorList>
            <consortium name="US DOE Joint Genome Institute (JGI-PGF)"/>
            <person name="Walter F."/>
            <person name="Albersmeier A."/>
            <person name="Kalinowski J."/>
            <person name="Ruckert C."/>
        </authorList>
    </citation>
    <scope>NUCLEOTIDE SEQUENCE</scope>
    <source>
        <strain evidence="3">JCM 31311</strain>
    </source>
</reference>
<feature type="domain" description="GGDEF" evidence="2">
    <location>
        <begin position="580"/>
        <end position="711"/>
    </location>
</feature>
<dbReference type="PROSITE" id="PS50883">
    <property type="entry name" value="EAL"/>
    <property type="match status" value="1"/>
</dbReference>
<dbReference type="CDD" id="cd01948">
    <property type="entry name" value="EAL"/>
    <property type="match status" value="1"/>
</dbReference>
<dbReference type="InterPro" id="IPR029016">
    <property type="entry name" value="GAF-like_dom_sf"/>
</dbReference>
<dbReference type="RefSeq" id="WP_189088937.1">
    <property type="nucleotide sequence ID" value="NZ_BMQL01000006.1"/>
</dbReference>
<dbReference type="Pfam" id="PF00563">
    <property type="entry name" value="EAL"/>
    <property type="match status" value="1"/>
</dbReference>
<feature type="domain" description="EAL" evidence="1">
    <location>
        <begin position="720"/>
        <end position="974"/>
    </location>
</feature>
<protein>
    <recommendedName>
        <fullName evidence="5">Diguanylate cyclase</fullName>
    </recommendedName>
</protein>
<dbReference type="Pfam" id="PF13188">
    <property type="entry name" value="PAS_8"/>
    <property type="match status" value="1"/>
</dbReference>
<dbReference type="CDD" id="cd01949">
    <property type="entry name" value="GGDEF"/>
    <property type="match status" value="1"/>
</dbReference>
<dbReference type="Gene3D" id="3.30.450.40">
    <property type="match status" value="1"/>
</dbReference>
<dbReference type="InterPro" id="IPR043128">
    <property type="entry name" value="Rev_trsase/Diguanyl_cyclase"/>
</dbReference>
<evidence type="ECO:0000259" key="1">
    <source>
        <dbReference type="PROSITE" id="PS50883"/>
    </source>
</evidence>
<dbReference type="Pfam" id="PF13185">
    <property type="entry name" value="GAF_2"/>
    <property type="match status" value="1"/>
</dbReference>
<dbReference type="AlphaFoldDB" id="A0A918C3N0"/>
<dbReference type="FunFam" id="3.30.70.270:FF:000001">
    <property type="entry name" value="Diguanylate cyclase domain protein"/>
    <property type="match status" value="1"/>
</dbReference>
<gene>
    <name evidence="3" type="ORF">GCM10008957_14820</name>
</gene>
<dbReference type="Pfam" id="PF08448">
    <property type="entry name" value="PAS_4"/>
    <property type="match status" value="2"/>
</dbReference>
<dbReference type="InterPro" id="IPR000014">
    <property type="entry name" value="PAS"/>
</dbReference>
<dbReference type="InterPro" id="IPR013656">
    <property type="entry name" value="PAS_4"/>
</dbReference>
<comment type="caution">
    <text evidence="3">The sequence shown here is derived from an EMBL/GenBank/DDBJ whole genome shotgun (WGS) entry which is preliminary data.</text>
</comment>
<dbReference type="InterPro" id="IPR000160">
    <property type="entry name" value="GGDEF_dom"/>
</dbReference>
<dbReference type="SUPFAM" id="SSF55781">
    <property type="entry name" value="GAF domain-like"/>
    <property type="match status" value="1"/>
</dbReference>
<reference evidence="3" key="2">
    <citation type="submission" date="2020-09" db="EMBL/GenBank/DDBJ databases">
        <authorList>
            <person name="Sun Q."/>
            <person name="Ohkuma M."/>
        </authorList>
    </citation>
    <scope>NUCLEOTIDE SEQUENCE</scope>
    <source>
        <strain evidence="3">JCM 31311</strain>
    </source>
</reference>
<dbReference type="Gene3D" id="3.30.70.270">
    <property type="match status" value="1"/>
</dbReference>
<dbReference type="InterPro" id="IPR035965">
    <property type="entry name" value="PAS-like_dom_sf"/>
</dbReference>
<dbReference type="SMART" id="SM00267">
    <property type="entry name" value="GGDEF"/>
    <property type="match status" value="1"/>
</dbReference>
<organism evidence="3 4">
    <name type="scientific">Deinococcus ruber</name>
    <dbReference type="NCBI Taxonomy" id="1848197"/>
    <lineage>
        <taxon>Bacteria</taxon>
        <taxon>Thermotogati</taxon>
        <taxon>Deinococcota</taxon>
        <taxon>Deinococci</taxon>
        <taxon>Deinococcales</taxon>
        <taxon>Deinococcaceae</taxon>
        <taxon>Deinococcus</taxon>
    </lineage>
</organism>
<name>A0A918C3N0_9DEIO</name>
<dbReference type="Pfam" id="PF00990">
    <property type="entry name" value="GGDEF"/>
    <property type="match status" value="1"/>
</dbReference>
<dbReference type="SMART" id="SM00065">
    <property type="entry name" value="GAF"/>
    <property type="match status" value="1"/>
</dbReference>
<dbReference type="SUPFAM" id="SSF55785">
    <property type="entry name" value="PYP-like sensor domain (PAS domain)"/>
    <property type="match status" value="2"/>
</dbReference>
<evidence type="ECO:0000313" key="4">
    <source>
        <dbReference type="Proteomes" id="UP000603865"/>
    </source>
</evidence>
<dbReference type="SMART" id="SM00091">
    <property type="entry name" value="PAS"/>
    <property type="match status" value="3"/>
</dbReference>